<dbReference type="EnsemblPlants" id="AET4Gv20091000.3">
    <property type="protein sequence ID" value="AET4Gv20091000.3"/>
    <property type="gene ID" value="AET4Gv20091000"/>
</dbReference>
<dbReference type="InterPro" id="IPR055298">
    <property type="entry name" value="AtLOH3-like"/>
</dbReference>
<dbReference type="InterPro" id="IPR012337">
    <property type="entry name" value="RNaseH-like_sf"/>
</dbReference>
<dbReference type="PANTHER" id="PTHR11697:SF230">
    <property type="entry name" value="ZINC FINGER, MYM DOMAIN CONTAINING 1"/>
    <property type="match status" value="1"/>
</dbReference>
<reference evidence="3" key="5">
    <citation type="journal article" date="2021" name="G3 (Bethesda)">
        <title>Aegilops tauschii genome assembly Aet v5.0 features greater sequence contiguity and improved annotation.</title>
        <authorList>
            <person name="Wang L."/>
            <person name="Zhu T."/>
            <person name="Rodriguez J.C."/>
            <person name="Deal K.R."/>
            <person name="Dubcovsky J."/>
            <person name="McGuire P.E."/>
            <person name="Lux T."/>
            <person name="Spannagl M."/>
            <person name="Mayer K.F.X."/>
            <person name="Baldrich P."/>
            <person name="Meyers B.C."/>
            <person name="Huo N."/>
            <person name="Gu Y.Q."/>
            <person name="Zhou H."/>
            <person name="Devos K.M."/>
            <person name="Bennetzen J.L."/>
            <person name="Unver T."/>
            <person name="Budak H."/>
            <person name="Gulick P.J."/>
            <person name="Galiba G."/>
            <person name="Kalapos B."/>
            <person name="Nelson D.R."/>
            <person name="Li P."/>
            <person name="You F.M."/>
            <person name="Luo M.C."/>
            <person name="Dvorak J."/>
        </authorList>
    </citation>
    <scope>NUCLEOTIDE SEQUENCE [LARGE SCALE GENOMIC DNA]</scope>
    <source>
        <strain evidence="3">cv. AL8/78</strain>
    </source>
</reference>
<dbReference type="SUPFAM" id="SSF53098">
    <property type="entry name" value="Ribonuclease H-like"/>
    <property type="match status" value="1"/>
</dbReference>
<evidence type="ECO:0000313" key="4">
    <source>
        <dbReference type="Proteomes" id="UP000015105"/>
    </source>
</evidence>
<dbReference type="STRING" id="200361.A0A453H6Z9"/>
<dbReference type="Pfam" id="PF05699">
    <property type="entry name" value="Dimer_Tnp_hAT"/>
    <property type="match status" value="1"/>
</dbReference>
<feature type="region of interest" description="Disordered" evidence="1">
    <location>
        <begin position="213"/>
        <end position="236"/>
    </location>
</feature>
<dbReference type="PANTHER" id="PTHR11697">
    <property type="entry name" value="GENERAL TRANSCRIPTION FACTOR 2-RELATED ZINC FINGER PROTEIN"/>
    <property type="match status" value="1"/>
</dbReference>
<proteinExistence type="predicted"/>
<dbReference type="GO" id="GO:0046983">
    <property type="term" value="F:protein dimerization activity"/>
    <property type="evidence" value="ECO:0007669"/>
    <property type="project" value="InterPro"/>
</dbReference>
<feature type="compositionally biased region" description="Acidic residues" evidence="1">
    <location>
        <begin position="227"/>
        <end position="236"/>
    </location>
</feature>
<sequence length="236" mass="27188">MVRDDTIPAWGRSRGRGGQMVTFYQRFRYEIFNVLLDQIITELNNRFAERSTQLLRCIACLDPRNSFANFDEDKLVQLAQMYADDFSIYEISFVLRNQLENFIADVRADSSFVSCNDLGSLAVKMVQTDRHIVFPLVYRLIELALILPVATASVERAFSAMSIIKTELRNKMGDDWLNYSMVCNIEREIFAKVDDDAIIYRFQAYRFRKGTLPPRSSVGSSSTVDQVMEDTDEANH</sequence>
<evidence type="ECO:0000259" key="2">
    <source>
        <dbReference type="Pfam" id="PF05699"/>
    </source>
</evidence>
<evidence type="ECO:0000313" key="3">
    <source>
        <dbReference type="EnsemblPlants" id="AET4Gv20091000.3"/>
    </source>
</evidence>
<reference evidence="3" key="4">
    <citation type="submission" date="2019-03" db="UniProtKB">
        <authorList>
            <consortium name="EnsemblPlants"/>
        </authorList>
    </citation>
    <scope>IDENTIFICATION</scope>
</reference>
<reference evidence="4" key="1">
    <citation type="journal article" date="2014" name="Science">
        <title>Ancient hybridizations among the ancestral genomes of bread wheat.</title>
        <authorList>
            <consortium name="International Wheat Genome Sequencing Consortium,"/>
            <person name="Marcussen T."/>
            <person name="Sandve S.R."/>
            <person name="Heier L."/>
            <person name="Spannagl M."/>
            <person name="Pfeifer M."/>
            <person name="Jakobsen K.S."/>
            <person name="Wulff B.B."/>
            <person name="Steuernagel B."/>
            <person name="Mayer K.F."/>
            <person name="Olsen O.A."/>
        </authorList>
    </citation>
    <scope>NUCLEOTIDE SEQUENCE [LARGE SCALE GENOMIC DNA]</scope>
    <source>
        <strain evidence="4">cv. AL8/78</strain>
    </source>
</reference>
<feature type="domain" description="HAT C-terminal dimerisation" evidence="2">
    <location>
        <begin position="131"/>
        <end position="187"/>
    </location>
</feature>
<protein>
    <recommendedName>
        <fullName evidence="2">HAT C-terminal dimerisation domain-containing protein</fullName>
    </recommendedName>
</protein>
<organism evidence="3 4">
    <name type="scientific">Aegilops tauschii subsp. strangulata</name>
    <name type="common">Goatgrass</name>
    <dbReference type="NCBI Taxonomy" id="200361"/>
    <lineage>
        <taxon>Eukaryota</taxon>
        <taxon>Viridiplantae</taxon>
        <taxon>Streptophyta</taxon>
        <taxon>Embryophyta</taxon>
        <taxon>Tracheophyta</taxon>
        <taxon>Spermatophyta</taxon>
        <taxon>Magnoliopsida</taxon>
        <taxon>Liliopsida</taxon>
        <taxon>Poales</taxon>
        <taxon>Poaceae</taxon>
        <taxon>BOP clade</taxon>
        <taxon>Pooideae</taxon>
        <taxon>Triticodae</taxon>
        <taxon>Triticeae</taxon>
        <taxon>Triticinae</taxon>
        <taxon>Aegilops</taxon>
    </lineage>
</organism>
<dbReference type="AlphaFoldDB" id="A0A453H6Z9"/>
<dbReference type="Proteomes" id="UP000015105">
    <property type="component" value="Chromosome 4D"/>
</dbReference>
<reference evidence="3" key="3">
    <citation type="journal article" date="2017" name="Nature">
        <title>Genome sequence of the progenitor of the wheat D genome Aegilops tauschii.</title>
        <authorList>
            <person name="Luo M.C."/>
            <person name="Gu Y.Q."/>
            <person name="Puiu D."/>
            <person name="Wang H."/>
            <person name="Twardziok S.O."/>
            <person name="Deal K.R."/>
            <person name="Huo N."/>
            <person name="Zhu T."/>
            <person name="Wang L."/>
            <person name="Wang Y."/>
            <person name="McGuire P.E."/>
            <person name="Liu S."/>
            <person name="Long H."/>
            <person name="Ramasamy R.K."/>
            <person name="Rodriguez J.C."/>
            <person name="Van S.L."/>
            <person name="Yuan L."/>
            <person name="Wang Z."/>
            <person name="Xia Z."/>
            <person name="Xiao L."/>
            <person name="Anderson O.D."/>
            <person name="Ouyang S."/>
            <person name="Liang Y."/>
            <person name="Zimin A.V."/>
            <person name="Pertea G."/>
            <person name="Qi P."/>
            <person name="Bennetzen J.L."/>
            <person name="Dai X."/>
            <person name="Dawson M.W."/>
            <person name="Muller H.G."/>
            <person name="Kugler K."/>
            <person name="Rivarola-Duarte L."/>
            <person name="Spannagl M."/>
            <person name="Mayer K.F.X."/>
            <person name="Lu F.H."/>
            <person name="Bevan M.W."/>
            <person name="Leroy P."/>
            <person name="Li P."/>
            <person name="You F.M."/>
            <person name="Sun Q."/>
            <person name="Liu Z."/>
            <person name="Lyons E."/>
            <person name="Wicker T."/>
            <person name="Salzberg S.L."/>
            <person name="Devos K.M."/>
            <person name="Dvorak J."/>
        </authorList>
    </citation>
    <scope>NUCLEOTIDE SEQUENCE [LARGE SCALE GENOMIC DNA]</scope>
    <source>
        <strain evidence="3">cv. AL8/78</strain>
    </source>
</reference>
<evidence type="ECO:0000256" key="1">
    <source>
        <dbReference type="SAM" id="MobiDB-lite"/>
    </source>
</evidence>
<dbReference type="InterPro" id="IPR008906">
    <property type="entry name" value="HATC_C_dom"/>
</dbReference>
<dbReference type="Gramene" id="AET4Gv20091000.3">
    <property type="protein sequence ID" value="AET4Gv20091000.3"/>
    <property type="gene ID" value="AET4Gv20091000"/>
</dbReference>
<name>A0A453H6Z9_AEGTS</name>
<reference evidence="4" key="2">
    <citation type="journal article" date="2017" name="Nat. Plants">
        <title>The Aegilops tauschii genome reveals multiple impacts of transposons.</title>
        <authorList>
            <person name="Zhao G."/>
            <person name="Zou C."/>
            <person name="Li K."/>
            <person name="Wang K."/>
            <person name="Li T."/>
            <person name="Gao L."/>
            <person name="Zhang X."/>
            <person name="Wang H."/>
            <person name="Yang Z."/>
            <person name="Liu X."/>
            <person name="Jiang W."/>
            <person name="Mao L."/>
            <person name="Kong X."/>
            <person name="Jiao Y."/>
            <person name="Jia J."/>
        </authorList>
    </citation>
    <scope>NUCLEOTIDE SEQUENCE [LARGE SCALE GENOMIC DNA]</scope>
    <source>
        <strain evidence="4">cv. AL8/78</strain>
    </source>
</reference>
<keyword evidence="4" id="KW-1185">Reference proteome</keyword>
<accession>A0A453H6Z9</accession>